<evidence type="ECO:0000313" key="2">
    <source>
        <dbReference type="Proteomes" id="UP000507470"/>
    </source>
</evidence>
<keyword evidence="2" id="KW-1185">Reference proteome</keyword>
<protein>
    <recommendedName>
        <fullName evidence="3">DUF4371 domain-containing protein</fullName>
    </recommendedName>
</protein>
<accession>A0A6J8BDD4</accession>
<dbReference type="PANTHER" id="PTHR46880">
    <property type="entry name" value="RAS-ASSOCIATING DOMAIN-CONTAINING PROTEIN"/>
    <property type="match status" value="1"/>
</dbReference>
<dbReference type="PANTHER" id="PTHR46880:SF5">
    <property type="entry name" value="DUF4371 DOMAIN-CONTAINING PROTEIN"/>
    <property type="match status" value="1"/>
</dbReference>
<gene>
    <name evidence="1" type="ORF">MCOR_17474</name>
</gene>
<dbReference type="EMBL" id="CACVKT020003076">
    <property type="protein sequence ID" value="CAC5381626.1"/>
    <property type="molecule type" value="Genomic_DNA"/>
</dbReference>
<dbReference type="OrthoDB" id="10068441at2759"/>
<dbReference type="AlphaFoldDB" id="A0A6J8BDD4"/>
<sequence length="213" mass="23352">MDKALAKVNQSEVARYEKPFNTAYAVVKNIRPFSDYSFICDIQRNGMQLGKYHLSWDACVDFLKAMSGVLSEKKTPKEHIKLVRFISILSDGSANSSVTEPESVLIRYVDPETHEPVTVTTLASFENLENATANDVYAAIKSGVLKCGITLGNNEPGIATVEDVASHPGDRDVTNVRPLLQDLIKSLGGEEAARAKLKDMANKQSGSDQCRLM</sequence>
<dbReference type="Proteomes" id="UP000507470">
    <property type="component" value="Unassembled WGS sequence"/>
</dbReference>
<proteinExistence type="predicted"/>
<reference evidence="1 2" key="1">
    <citation type="submission" date="2020-06" db="EMBL/GenBank/DDBJ databases">
        <authorList>
            <person name="Li R."/>
            <person name="Bekaert M."/>
        </authorList>
    </citation>
    <scope>NUCLEOTIDE SEQUENCE [LARGE SCALE GENOMIC DNA]</scope>
    <source>
        <strain evidence="2">wild</strain>
    </source>
</reference>
<evidence type="ECO:0008006" key="3">
    <source>
        <dbReference type="Google" id="ProtNLM"/>
    </source>
</evidence>
<name>A0A6J8BDD4_MYTCO</name>
<evidence type="ECO:0000313" key="1">
    <source>
        <dbReference type="EMBL" id="CAC5381626.1"/>
    </source>
</evidence>
<organism evidence="1 2">
    <name type="scientific">Mytilus coruscus</name>
    <name type="common">Sea mussel</name>
    <dbReference type="NCBI Taxonomy" id="42192"/>
    <lineage>
        <taxon>Eukaryota</taxon>
        <taxon>Metazoa</taxon>
        <taxon>Spiralia</taxon>
        <taxon>Lophotrochozoa</taxon>
        <taxon>Mollusca</taxon>
        <taxon>Bivalvia</taxon>
        <taxon>Autobranchia</taxon>
        <taxon>Pteriomorphia</taxon>
        <taxon>Mytilida</taxon>
        <taxon>Mytiloidea</taxon>
        <taxon>Mytilidae</taxon>
        <taxon>Mytilinae</taxon>
        <taxon>Mytilus</taxon>
    </lineage>
</organism>